<evidence type="ECO:0000259" key="2">
    <source>
        <dbReference type="Pfam" id="PF04773"/>
    </source>
</evidence>
<organism evidence="4 5">
    <name type="scientific">Polaribacter batillariae</name>
    <dbReference type="NCBI Taxonomy" id="2808900"/>
    <lineage>
        <taxon>Bacteria</taxon>
        <taxon>Pseudomonadati</taxon>
        <taxon>Bacteroidota</taxon>
        <taxon>Flavobacteriia</taxon>
        <taxon>Flavobacteriales</taxon>
        <taxon>Flavobacteriaceae</taxon>
    </lineage>
</organism>
<name>A0ABX7SQS0_9FLAO</name>
<evidence type="ECO:0000313" key="4">
    <source>
        <dbReference type="EMBL" id="QTD36580.1"/>
    </source>
</evidence>
<keyword evidence="5" id="KW-1185">Reference proteome</keyword>
<evidence type="ECO:0000313" key="5">
    <source>
        <dbReference type="Proteomes" id="UP000663935"/>
    </source>
</evidence>
<keyword evidence="1" id="KW-1133">Transmembrane helix</keyword>
<dbReference type="PIRSF" id="PIRSF018266">
    <property type="entry name" value="FecR"/>
    <property type="match status" value="1"/>
</dbReference>
<feature type="domain" description="FecR protein" evidence="2">
    <location>
        <begin position="165"/>
        <end position="264"/>
    </location>
</feature>
<proteinExistence type="predicted"/>
<evidence type="ECO:0000259" key="3">
    <source>
        <dbReference type="Pfam" id="PF16344"/>
    </source>
</evidence>
<reference evidence="4 5" key="1">
    <citation type="submission" date="2021-03" db="EMBL/GenBank/DDBJ databases">
        <title>Complete genome of Polaribacter_sp.G4M1.</title>
        <authorList>
            <person name="Jeong S.W."/>
            <person name="Bae J.W."/>
        </authorList>
    </citation>
    <scope>NUCLEOTIDE SEQUENCE [LARGE SCALE GENOMIC DNA]</scope>
    <source>
        <strain evidence="4 5">G4M1</strain>
    </source>
</reference>
<dbReference type="Proteomes" id="UP000663935">
    <property type="component" value="Chromosome"/>
</dbReference>
<dbReference type="EMBL" id="CP071795">
    <property type="protein sequence ID" value="QTD36580.1"/>
    <property type="molecule type" value="Genomic_DNA"/>
</dbReference>
<dbReference type="PANTHER" id="PTHR30273">
    <property type="entry name" value="PERIPLASMIC SIGNAL SENSOR AND SIGMA FACTOR ACTIVATOR FECR-RELATED"/>
    <property type="match status" value="1"/>
</dbReference>
<accession>A0ABX7SQS0</accession>
<dbReference type="InterPro" id="IPR032508">
    <property type="entry name" value="FecR_C"/>
</dbReference>
<keyword evidence="1" id="KW-0472">Membrane</keyword>
<dbReference type="Pfam" id="PF16344">
    <property type="entry name" value="FecR_C"/>
    <property type="match status" value="1"/>
</dbReference>
<feature type="domain" description="Protein FecR C-terminal" evidence="3">
    <location>
        <begin position="309"/>
        <end position="377"/>
    </location>
</feature>
<sequence length="379" mass="43494">MNKKKAKKLFSKYINNECSGKEIRKLEVFLDSYQDKKNIWKEELADKKLFQANSWSKIQFQIKKEQSKQKHTFTTFFKYVAAASVLIVISLAFYFTKQDSQKQFLEPIIVNNQIEKGTDKAVLMLSNNKEVVLEKGKPFNDKNIISDGKELVYKKSDIKQIAYNTLTVPRGGEFQITLSDGTKVWLNSDTKIKYPEVFSNGKERQVELVYGEAYFDVSSSFLNNGTSFKVLSQSQEITVLGTEFNVKAYKEDSIIYTTLVEGSVAIDISGKNQVLKPGEQAALNLKNDNITILKNVDVYNEISWRQGVFSFENKPLANIMQTLSRWYNMQVTFDDKSLESLRFSGKLKKSQSIEDIMTAVKNSSIINNYEINNKTIFLR</sequence>
<dbReference type="Gene3D" id="2.60.120.1440">
    <property type="match status" value="1"/>
</dbReference>
<dbReference type="Gene3D" id="3.55.50.30">
    <property type="match status" value="1"/>
</dbReference>
<keyword evidence="1" id="KW-0812">Transmembrane</keyword>
<feature type="transmembrane region" description="Helical" evidence="1">
    <location>
        <begin position="76"/>
        <end position="95"/>
    </location>
</feature>
<dbReference type="InterPro" id="IPR012373">
    <property type="entry name" value="Ferrdict_sens_TM"/>
</dbReference>
<dbReference type="InterPro" id="IPR006860">
    <property type="entry name" value="FecR"/>
</dbReference>
<evidence type="ECO:0000256" key="1">
    <source>
        <dbReference type="SAM" id="Phobius"/>
    </source>
</evidence>
<dbReference type="PANTHER" id="PTHR30273:SF2">
    <property type="entry name" value="PROTEIN FECR"/>
    <property type="match status" value="1"/>
</dbReference>
<dbReference type="Pfam" id="PF04773">
    <property type="entry name" value="FecR"/>
    <property type="match status" value="1"/>
</dbReference>
<gene>
    <name evidence="4" type="ORF">JL193_10530</name>
</gene>
<dbReference type="RefSeq" id="WP_207970764.1">
    <property type="nucleotide sequence ID" value="NZ_CP071795.1"/>
</dbReference>
<protein>
    <submittedName>
        <fullName evidence="4">DUF4974 domain-containing protein</fullName>
    </submittedName>
</protein>